<dbReference type="NCBIfam" id="NF045760">
    <property type="entry name" value="YtpR"/>
    <property type="match status" value="1"/>
</dbReference>
<dbReference type="InterPro" id="IPR012340">
    <property type="entry name" value="NA-bd_OB-fold"/>
</dbReference>
<evidence type="ECO:0000256" key="16">
    <source>
        <dbReference type="PROSITE-ProRule" id="PRU00209"/>
    </source>
</evidence>
<dbReference type="PROSITE" id="PS50886">
    <property type="entry name" value="TRBD"/>
    <property type="match status" value="1"/>
</dbReference>
<evidence type="ECO:0000259" key="18">
    <source>
        <dbReference type="PROSITE" id="PS51447"/>
    </source>
</evidence>
<dbReference type="InterPro" id="IPR002547">
    <property type="entry name" value="tRNA-bd_dom"/>
</dbReference>
<dbReference type="FunFam" id="3.30.70.380:FF:000001">
    <property type="entry name" value="Phenylalanine--tRNA ligase beta subunit"/>
    <property type="match status" value="1"/>
</dbReference>
<dbReference type="SMART" id="SM00873">
    <property type="entry name" value="B3_4"/>
    <property type="match status" value="1"/>
</dbReference>
<dbReference type="InterPro" id="IPR041616">
    <property type="entry name" value="PheRS_beta_core"/>
</dbReference>
<dbReference type="SMART" id="SM00874">
    <property type="entry name" value="B5"/>
    <property type="match status" value="1"/>
</dbReference>
<keyword evidence="21" id="KW-1185">Reference proteome</keyword>
<dbReference type="Gene3D" id="2.40.50.140">
    <property type="entry name" value="Nucleic acid-binding proteins"/>
    <property type="match status" value="1"/>
</dbReference>
<dbReference type="GO" id="GO:0004826">
    <property type="term" value="F:phenylalanine-tRNA ligase activity"/>
    <property type="evidence" value="ECO:0007669"/>
    <property type="project" value="UniProtKB-UniRule"/>
</dbReference>
<dbReference type="GO" id="GO:0016740">
    <property type="term" value="F:transferase activity"/>
    <property type="evidence" value="ECO:0007669"/>
    <property type="project" value="UniProtKB-ARBA"/>
</dbReference>
<dbReference type="CDD" id="cd00769">
    <property type="entry name" value="PheRS_beta_core"/>
    <property type="match status" value="1"/>
</dbReference>
<dbReference type="InterPro" id="IPR004532">
    <property type="entry name" value="Phe-tRNA-ligase_IIc_bsu_bact"/>
</dbReference>
<dbReference type="Pfam" id="PF03483">
    <property type="entry name" value="B3_4"/>
    <property type="match status" value="1"/>
</dbReference>
<evidence type="ECO:0000256" key="2">
    <source>
        <dbReference type="ARBA" id="ARBA00008653"/>
    </source>
</evidence>
<proteinExistence type="inferred from homology"/>
<sequence length="788" mass="88250">MKVPYKWLLDYVDLDKDIREVADALTLSGSKVEEVEEFGREISRGVTGKIIKREKHPDADKLQVCQVDVKDEVIQIVTGATNIKEGDIVPVALHGSTLPGGIKIKRGKLRGVESNGMMCSEFELGIANEDSVHGIMILPEDTPIGVDVKDVLGLTGGVIDFEITSNRPDCFGVYGIAREAAATFKAALKPVETSFKEDEDTIRNYLSVEIQDPLCRRYIAKMIKNVKVGPSPEWMKQRLEEAGVRSINNIVDITNYVMLELGQPMHAFDYRYIDGKKIIVRRAEDNERFITLDGVERSLDSSMLVIADGAKAVGIAGVMGGQNSEVKDDTNTIVFEIANFNGSNIRITSKKLGLRTEASTRFEKDIDPNLAEIAMKRACHLVELIGAGEVVGGVIDVYPKRLEPHRLEVSPEWINSFLGTDVEVSRMKEILESLEMKVEGEEILKIEVPTFRQDVRIKEDIAEEIARIYGYNNIPSVKIKGEAVEAIKTTEQKLIETVKNTMVSSGLYEGITYSFTSPKVFDSIRLKEDDPLRKAVVISNPLGEDFSIMRTTGIPSMMEVLGRNYARGIKEAGIFEIARVYLPQDDILPDERDRLVIGMYGNVDFYSLKGVIENLLSVLGVDRVDFESEGENPTFHPGRCARLMVRRKPAGFLGEVHPDVSENYGFEDERVYVAEIDLKTIFEASRLERKYRALPKFPSVTRDIAMLISDDVTVGEIENVIMRAGRELIESIKLFDVYKGKQIPEGLKSVAYSIVYRKENGTLKDEEVNRVHEKIVKALSEKLKAQLR</sequence>
<accession>A0A4R7KPJ5</accession>
<gene>
    <name evidence="15" type="primary">pheT</name>
    <name evidence="20" type="ORF">EDD71_10945</name>
</gene>
<dbReference type="EMBL" id="SOAZ01000009">
    <property type="protein sequence ID" value="TDT61041.1"/>
    <property type="molecule type" value="Genomic_DNA"/>
</dbReference>
<comment type="subcellular location">
    <subcellularLocation>
        <location evidence="1 15">Cytoplasm</location>
    </subcellularLocation>
</comment>
<dbReference type="Gene3D" id="3.50.40.10">
    <property type="entry name" value="Phenylalanyl-trna Synthetase, Chain B, domain 3"/>
    <property type="match status" value="1"/>
</dbReference>
<evidence type="ECO:0000256" key="10">
    <source>
        <dbReference type="ARBA" id="ARBA00022842"/>
    </source>
</evidence>
<dbReference type="Proteomes" id="UP000295325">
    <property type="component" value="Unassembled WGS sequence"/>
</dbReference>
<dbReference type="SUPFAM" id="SSF50249">
    <property type="entry name" value="Nucleic acid-binding proteins"/>
    <property type="match status" value="1"/>
</dbReference>
<keyword evidence="8 15" id="KW-0547">Nucleotide-binding</keyword>
<keyword evidence="9 15" id="KW-0067">ATP-binding</keyword>
<dbReference type="Gene3D" id="3.30.70.380">
    <property type="entry name" value="Ferrodoxin-fold anticodon-binding domain"/>
    <property type="match status" value="1"/>
</dbReference>
<evidence type="ECO:0000313" key="20">
    <source>
        <dbReference type="EMBL" id="TDT61041.1"/>
    </source>
</evidence>
<dbReference type="SUPFAM" id="SSF46955">
    <property type="entry name" value="Putative DNA-binding domain"/>
    <property type="match status" value="1"/>
</dbReference>
<evidence type="ECO:0000256" key="15">
    <source>
        <dbReference type="HAMAP-Rule" id="MF_00283"/>
    </source>
</evidence>
<evidence type="ECO:0000256" key="1">
    <source>
        <dbReference type="ARBA" id="ARBA00004496"/>
    </source>
</evidence>
<dbReference type="Pfam" id="PF03147">
    <property type="entry name" value="FDX-ACB"/>
    <property type="match status" value="1"/>
</dbReference>
<dbReference type="InterPro" id="IPR005146">
    <property type="entry name" value="B3/B4_tRNA-bd"/>
</dbReference>
<organism evidence="20 21">
    <name type="scientific">Fonticella tunisiensis</name>
    <dbReference type="NCBI Taxonomy" id="1096341"/>
    <lineage>
        <taxon>Bacteria</taxon>
        <taxon>Bacillati</taxon>
        <taxon>Bacillota</taxon>
        <taxon>Clostridia</taxon>
        <taxon>Eubacteriales</taxon>
        <taxon>Clostridiaceae</taxon>
        <taxon>Fonticella</taxon>
    </lineage>
</organism>
<dbReference type="EC" id="6.1.1.20" evidence="15"/>
<evidence type="ECO:0000256" key="13">
    <source>
        <dbReference type="ARBA" id="ARBA00023146"/>
    </source>
</evidence>
<dbReference type="GO" id="GO:0005524">
    <property type="term" value="F:ATP binding"/>
    <property type="evidence" value="ECO:0007669"/>
    <property type="project" value="UniProtKB-UniRule"/>
</dbReference>
<dbReference type="SUPFAM" id="SSF56037">
    <property type="entry name" value="PheT/TilS domain"/>
    <property type="match status" value="1"/>
</dbReference>
<keyword evidence="7 15" id="KW-0479">Metal-binding</keyword>
<evidence type="ECO:0000256" key="3">
    <source>
        <dbReference type="ARBA" id="ARBA00011209"/>
    </source>
</evidence>
<dbReference type="GO" id="GO:0009328">
    <property type="term" value="C:phenylalanine-tRNA ligase complex"/>
    <property type="evidence" value="ECO:0007669"/>
    <property type="project" value="TreeGrafter"/>
</dbReference>
<comment type="similarity">
    <text evidence="2 15">Belongs to the phenylalanyl-tRNA synthetase beta subunit family. Type 1 subfamily.</text>
</comment>
<evidence type="ECO:0000256" key="14">
    <source>
        <dbReference type="ARBA" id="ARBA00049255"/>
    </source>
</evidence>
<evidence type="ECO:0000256" key="9">
    <source>
        <dbReference type="ARBA" id="ARBA00022840"/>
    </source>
</evidence>
<dbReference type="SUPFAM" id="SSF54991">
    <property type="entry name" value="Anticodon-binding domain of PheRS"/>
    <property type="match status" value="1"/>
</dbReference>
<dbReference type="InterPro" id="IPR045060">
    <property type="entry name" value="Phe-tRNA-ligase_IIc_bsu"/>
</dbReference>
<dbReference type="Gene3D" id="3.30.56.10">
    <property type="match status" value="2"/>
</dbReference>
<comment type="cofactor">
    <cofactor evidence="15">
        <name>Mg(2+)</name>
        <dbReference type="ChEBI" id="CHEBI:18420"/>
    </cofactor>
    <text evidence="15">Binds 2 magnesium ions per tetramer.</text>
</comment>
<dbReference type="AlphaFoldDB" id="A0A4R7KPJ5"/>
<dbReference type="NCBIfam" id="TIGR00472">
    <property type="entry name" value="pheT_bact"/>
    <property type="match status" value="1"/>
</dbReference>
<feature type="binding site" evidence="15">
    <location>
        <position position="464"/>
    </location>
    <ligand>
        <name>Mg(2+)</name>
        <dbReference type="ChEBI" id="CHEBI:18420"/>
        <note>shared with alpha subunit</note>
    </ligand>
</feature>
<evidence type="ECO:0000256" key="5">
    <source>
        <dbReference type="ARBA" id="ARBA00022555"/>
    </source>
</evidence>
<dbReference type="Pfam" id="PF01588">
    <property type="entry name" value="tRNA_bind"/>
    <property type="match status" value="1"/>
</dbReference>
<dbReference type="InterPro" id="IPR009061">
    <property type="entry name" value="DNA-bd_dom_put_sf"/>
</dbReference>
<evidence type="ECO:0000313" key="21">
    <source>
        <dbReference type="Proteomes" id="UP000295325"/>
    </source>
</evidence>
<dbReference type="HAMAP" id="MF_00283">
    <property type="entry name" value="Phe_tRNA_synth_beta1"/>
    <property type="match status" value="1"/>
</dbReference>
<evidence type="ECO:0000256" key="7">
    <source>
        <dbReference type="ARBA" id="ARBA00022723"/>
    </source>
</evidence>
<name>A0A4R7KPJ5_9CLOT</name>
<comment type="subunit">
    <text evidence="3 15">Tetramer of two alpha and two beta subunits.</text>
</comment>
<dbReference type="GO" id="GO:0000049">
    <property type="term" value="F:tRNA binding"/>
    <property type="evidence" value="ECO:0007669"/>
    <property type="project" value="UniProtKB-UniRule"/>
</dbReference>
<dbReference type="InterPro" id="IPR036690">
    <property type="entry name" value="Fdx_antiC-bd_sf"/>
</dbReference>
<dbReference type="PANTHER" id="PTHR10947">
    <property type="entry name" value="PHENYLALANYL-TRNA SYNTHETASE BETA CHAIN AND LEUCINE-RICH REPEAT-CONTAINING PROTEIN 47"/>
    <property type="match status" value="1"/>
</dbReference>
<evidence type="ECO:0000256" key="4">
    <source>
        <dbReference type="ARBA" id="ARBA00022490"/>
    </source>
</evidence>
<dbReference type="InterPro" id="IPR020825">
    <property type="entry name" value="Phe-tRNA_synthase-like_B3/B4"/>
</dbReference>
<keyword evidence="4 15" id="KW-0963">Cytoplasm</keyword>
<keyword evidence="12 15" id="KW-0648">Protein biosynthesis</keyword>
<dbReference type="PROSITE" id="PS51483">
    <property type="entry name" value="B5"/>
    <property type="match status" value="1"/>
</dbReference>
<evidence type="ECO:0000259" key="17">
    <source>
        <dbReference type="PROSITE" id="PS50886"/>
    </source>
</evidence>
<comment type="catalytic activity">
    <reaction evidence="14 15">
        <text>tRNA(Phe) + L-phenylalanine + ATP = L-phenylalanyl-tRNA(Phe) + AMP + diphosphate + H(+)</text>
        <dbReference type="Rhea" id="RHEA:19413"/>
        <dbReference type="Rhea" id="RHEA-COMP:9668"/>
        <dbReference type="Rhea" id="RHEA-COMP:9699"/>
        <dbReference type="ChEBI" id="CHEBI:15378"/>
        <dbReference type="ChEBI" id="CHEBI:30616"/>
        <dbReference type="ChEBI" id="CHEBI:33019"/>
        <dbReference type="ChEBI" id="CHEBI:58095"/>
        <dbReference type="ChEBI" id="CHEBI:78442"/>
        <dbReference type="ChEBI" id="CHEBI:78531"/>
        <dbReference type="ChEBI" id="CHEBI:456215"/>
        <dbReference type="EC" id="6.1.1.20"/>
    </reaction>
</comment>
<dbReference type="SUPFAM" id="SSF55681">
    <property type="entry name" value="Class II aaRS and biotin synthetases"/>
    <property type="match status" value="1"/>
</dbReference>
<evidence type="ECO:0000256" key="6">
    <source>
        <dbReference type="ARBA" id="ARBA00022598"/>
    </source>
</evidence>
<dbReference type="Pfam" id="PF17759">
    <property type="entry name" value="tRNA_synthFbeta"/>
    <property type="match status" value="1"/>
</dbReference>
<dbReference type="GO" id="GO:0006432">
    <property type="term" value="P:phenylalanyl-tRNA aminoacylation"/>
    <property type="evidence" value="ECO:0007669"/>
    <property type="project" value="UniProtKB-UniRule"/>
</dbReference>
<dbReference type="InterPro" id="IPR005121">
    <property type="entry name" value="Fdx_antiC-bd"/>
</dbReference>
<comment type="caution">
    <text evidence="20">The sequence shown here is derived from an EMBL/GenBank/DDBJ whole genome shotgun (WGS) entry which is preliminary data.</text>
</comment>
<evidence type="ECO:0000256" key="12">
    <source>
        <dbReference type="ARBA" id="ARBA00022917"/>
    </source>
</evidence>
<evidence type="ECO:0000259" key="19">
    <source>
        <dbReference type="PROSITE" id="PS51483"/>
    </source>
</evidence>
<protein>
    <recommendedName>
        <fullName evidence="15">Phenylalanine--tRNA ligase beta subunit</fullName>
        <ecNumber evidence="15">6.1.1.20</ecNumber>
    </recommendedName>
    <alternativeName>
        <fullName evidence="15">Phenylalanyl-tRNA synthetase beta subunit</fullName>
        <shortName evidence="15">PheRS</shortName>
    </alternativeName>
</protein>
<dbReference type="InterPro" id="IPR005147">
    <property type="entry name" value="tRNA_synthase_B5-dom"/>
</dbReference>
<reference evidence="20 21" key="1">
    <citation type="submission" date="2019-03" db="EMBL/GenBank/DDBJ databases">
        <title>Genomic Encyclopedia of Type Strains, Phase IV (KMG-IV): sequencing the most valuable type-strain genomes for metagenomic binning, comparative biology and taxonomic classification.</title>
        <authorList>
            <person name="Goeker M."/>
        </authorList>
    </citation>
    <scope>NUCLEOTIDE SEQUENCE [LARGE SCALE GENOMIC DNA]</scope>
    <source>
        <strain evidence="20 21">DSM 24455</strain>
    </source>
</reference>
<feature type="binding site" evidence="15">
    <location>
        <position position="454"/>
    </location>
    <ligand>
        <name>Mg(2+)</name>
        <dbReference type="ChEBI" id="CHEBI:18420"/>
        <note>shared with alpha subunit</note>
    </ligand>
</feature>
<keyword evidence="5 16" id="KW-0820">tRNA-binding</keyword>
<dbReference type="PANTHER" id="PTHR10947:SF0">
    <property type="entry name" value="PHENYLALANINE--TRNA LIGASE BETA SUBUNIT"/>
    <property type="match status" value="1"/>
</dbReference>
<dbReference type="GO" id="GO:0000287">
    <property type="term" value="F:magnesium ion binding"/>
    <property type="evidence" value="ECO:0007669"/>
    <property type="project" value="UniProtKB-UniRule"/>
</dbReference>
<dbReference type="RefSeq" id="WP_133628008.1">
    <property type="nucleotide sequence ID" value="NZ_SOAZ01000009.1"/>
</dbReference>
<dbReference type="OrthoDB" id="9805455at2"/>
<feature type="domain" description="FDX-ACB" evidence="18">
    <location>
        <begin position="695"/>
        <end position="788"/>
    </location>
</feature>
<dbReference type="InterPro" id="IPR033714">
    <property type="entry name" value="tRNA_bind_bactPheRS"/>
</dbReference>
<keyword evidence="10 15" id="KW-0460">Magnesium</keyword>
<dbReference type="SMART" id="SM00896">
    <property type="entry name" value="FDX-ACB"/>
    <property type="match status" value="1"/>
</dbReference>
<dbReference type="PROSITE" id="PS51447">
    <property type="entry name" value="FDX_ACB"/>
    <property type="match status" value="1"/>
</dbReference>
<keyword evidence="13 15" id="KW-0030">Aminoacyl-tRNA synthetase</keyword>
<dbReference type="GO" id="GO:0140096">
    <property type="term" value="F:catalytic activity, acting on a protein"/>
    <property type="evidence" value="ECO:0007669"/>
    <property type="project" value="UniProtKB-ARBA"/>
</dbReference>
<evidence type="ECO:0000256" key="8">
    <source>
        <dbReference type="ARBA" id="ARBA00022741"/>
    </source>
</evidence>
<dbReference type="FunFam" id="3.50.40.10:FF:000001">
    <property type="entry name" value="Phenylalanine--tRNA ligase beta subunit"/>
    <property type="match status" value="1"/>
</dbReference>
<dbReference type="InterPro" id="IPR045864">
    <property type="entry name" value="aa-tRNA-synth_II/BPL/LPL"/>
</dbReference>
<dbReference type="CDD" id="cd02796">
    <property type="entry name" value="tRNA_bind_bactPheRS"/>
    <property type="match status" value="1"/>
</dbReference>
<evidence type="ECO:0000256" key="11">
    <source>
        <dbReference type="ARBA" id="ARBA00022884"/>
    </source>
</evidence>
<dbReference type="Pfam" id="PF03484">
    <property type="entry name" value="B5"/>
    <property type="match status" value="1"/>
</dbReference>
<feature type="binding site" evidence="15">
    <location>
        <position position="463"/>
    </location>
    <ligand>
        <name>Mg(2+)</name>
        <dbReference type="ChEBI" id="CHEBI:18420"/>
        <note>shared with alpha subunit</note>
    </ligand>
</feature>
<dbReference type="Gene3D" id="3.30.930.10">
    <property type="entry name" value="Bira Bifunctional Protein, Domain 2"/>
    <property type="match status" value="1"/>
</dbReference>
<keyword evidence="11 16" id="KW-0694">RNA-binding</keyword>
<feature type="domain" description="B5" evidence="19">
    <location>
        <begin position="402"/>
        <end position="476"/>
    </location>
</feature>
<dbReference type="FunFam" id="2.40.50.140:FF:000045">
    <property type="entry name" value="Phenylalanine--tRNA ligase beta subunit"/>
    <property type="match status" value="1"/>
</dbReference>
<keyword evidence="6 15" id="KW-0436">Ligase</keyword>
<feature type="domain" description="TRNA-binding" evidence="17">
    <location>
        <begin position="39"/>
        <end position="149"/>
    </location>
</feature>
<feature type="binding site" evidence="15">
    <location>
        <position position="460"/>
    </location>
    <ligand>
        <name>Mg(2+)</name>
        <dbReference type="ChEBI" id="CHEBI:18420"/>
        <note>shared with alpha subunit</note>
    </ligand>
</feature>